<reference evidence="3" key="1">
    <citation type="submission" date="2018-06" db="EMBL/GenBank/DDBJ databases">
        <authorList>
            <person name="Zhirakovskaya E."/>
        </authorList>
    </citation>
    <scope>NUCLEOTIDE SEQUENCE</scope>
</reference>
<name>A0A3B1CJU3_9ZZZZ</name>
<protein>
    <submittedName>
        <fullName evidence="3">Uncharacterized protein</fullName>
    </submittedName>
</protein>
<sequence>MSGDYYQREASPDDDNIARDLAMYMRSLTDTFAEFDHGLKRHEAFGKRLLETVGKVNSRRLDIFEILKLLTKEVGELQTGMDKTKEEITLLKSARIAPDDKEAKEPARYKSPLGATDDLLDMDTREIYQRSKKAFREIDNAIDEKARSKHNHDPEKEWSEVELDLSSLKAEFENSCSRFREGFRRQQNYYNKLMQTVDKVSDRKAKANEAIKKNRLILDQLQNGLDILRGALATLTGQEEVLGGEQKEFLSSVKSSEPATPGNDASFDGAGAGKTGDYERKLALERKLEEGEKAIKLYRFKENILKQKSDIYQAELKKFEKEISGVKLKEKRLLREYVDFLARIQNAVHVPDDIQKVLSEIRFTNEESGADSGEPIRSSRI</sequence>
<evidence type="ECO:0000256" key="1">
    <source>
        <dbReference type="SAM" id="Coils"/>
    </source>
</evidence>
<feature type="region of interest" description="Disordered" evidence="2">
    <location>
        <begin position="252"/>
        <end position="272"/>
    </location>
</feature>
<proteinExistence type="predicted"/>
<keyword evidence="1" id="KW-0175">Coiled coil</keyword>
<dbReference type="EMBL" id="UOGE01000093">
    <property type="protein sequence ID" value="VAX24254.1"/>
    <property type="molecule type" value="Genomic_DNA"/>
</dbReference>
<gene>
    <name evidence="3" type="ORF">MNBD_NITROSPINAE02-105</name>
</gene>
<evidence type="ECO:0000313" key="3">
    <source>
        <dbReference type="EMBL" id="VAX24254.1"/>
    </source>
</evidence>
<dbReference type="AlphaFoldDB" id="A0A3B1CJU3"/>
<accession>A0A3B1CJU3</accession>
<feature type="coiled-coil region" evidence="1">
    <location>
        <begin position="302"/>
        <end position="336"/>
    </location>
</feature>
<organism evidence="3">
    <name type="scientific">hydrothermal vent metagenome</name>
    <dbReference type="NCBI Taxonomy" id="652676"/>
    <lineage>
        <taxon>unclassified sequences</taxon>
        <taxon>metagenomes</taxon>
        <taxon>ecological metagenomes</taxon>
    </lineage>
</organism>
<evidence type="ECO:0000256" key="2">
    <source>
        <dbReference type="SAM" id="MobiDB-lite"/>
    </source>
</evidence>